<protein>
    <recommendedName>
        <fullName evidence="6">Cadherin domain-containing protein</fullName>
    </recommendedName>
</protein>
<dbReference type="Proteomes" id="UP001292094">
    <property type="component" value="Unassembled WGS sequence"/>
</dbReference>
<dbReference type="InterPro" id="IPR020894">
    <property type="entry name" value="Cadherin_CS"/>
</dbReference>
<dbReference type="GO" id="GO:0005886">
    <property type="term" value="C:plasma membrane"/>
    <property type="evidence" value="ECO:0007669"/>
    <property type="project" value="InterPro"/>
</dbReference>
<accession>A0AAE1PVA9</accession>
<dbReference type="AlphaFoldDB" id="A0AAE1PVA9"/>
<name>A0AAE1PVA9_9EUCA</name>
<evidence type="ECO:0008006" key="6">
    <source>
        <dbReference type="Google" id="ProtNLM"/>
    </source>
</evidence>
<feature type="region of interest" description="Disordered" evidence="3">
    <location>
        <begin position="235"/>
        <end position="285"/>
    </location>
</feature>
<keyword evidence="2" id="KW-0472">Membrane</keyword>
<reference evidence="4" key="1">
    <citation type="submission" date="2023-11" db="EMBL/GenBank/DDBJ databases">
        <title>Genome assemblies of two species of porcelain crab, Petrolisthes cinctipes and Petrolisthes manimaculis (Anomura: Porcellanidae).</title>
        <authorList>
            <person name="Angst P."/>
        </authorList>
    </citation>
    <scope>NUCLEOTIDE SEQUENCE</scope>
    <source>
        <strain evidence="4">PB745_02</strain>
        <tissue evidence="4">Gill</tissue>
    </source>
</reference>
<keyword evidence="5" id="KW-1185">Reference proteome</keyword>
<evidence type="ECO:0000256" key="1">
    <source>
        <dbReference type="ARBA" id="ARBA00004370"/>
    </source>
</evidence>
<dbReference type="GO" id="GO:0007155">
    <property type="term" value="P:cell adhesion"/>
    <property type="evidence" value="ECO:0007669"/>
    <property type="project" value="InterPro"/>
</dbReference>
<feature type="compositionally biased region" description="Basic and acidic residues" evidence="3">
    <location>
        <begin position="1"/>
        <end position="25"/>
    </location>
</feature>
<comment type="subcellular location">
    <subcellularLocation>
        <location evidence="1">Membrane</location>
    </subcellularLocation>
</comment>
<evidence type="ECO:0000313" key="4">
    <source>
        <dbReference type="EMBL" id="KAK4315376.1"/>
    </source>
</evidence>
<feature type="compositionally biased region" description="Basic and acidic residues" evidence="3">
    <location>
        <begin position="35"/>
        <end position="47"/>
    </location>
</feature>
<feature type="compositionally biased region" description="Basic and acidic residues" evidence="3">
    <location>
        <begin position="241"/>
        <end position="272"/>
    </location>
</feature>
<comment type="caution">
    <text evidence="4">The sequence shown here is derived from an EMBL/GenBank/DDBJ whole genome shotgun (WGS) entry which is preliminary data.</text>
</comment>
<sequence length="797" mass="89921">MVIGGKGEERRERIKGRKALDRDPPTGKGVWTLKVEVRDGQGGGRERRPTHHYNHRQRYPRHAAPWGVTQPEGDEINNERKEGERGREGNEEESRRNSRMSGIGNGRNGEGRSDVKKRIGNGRNGKGNGKKCVKKGMGSGGNGEEGNKRIGGDLQEGSKGKHNADEVGGGKRRHREGKYTQDSSRRRYGRGEDGERSGEREVKREEVLVSEKLKIEGRHGGGGKEVVSLYSEGSSVLGEEAASREIENSRKNKGKLEKTGREAKSQRGKRSEILQTGGKEIGRSREDIVGNNQGSARREESQRVIRNKSVARGEVYTENSRNRKKGVNDLGEKGRQKSQYRHGNGAGGNMRVKRIKMMEESRIRRLRRKVVGKMVAKGLHRYTANTEDGTESTSYRRELMDHNIRSPTDDHKGTPNLPSPYGYFPRRINDGLAPVGFYRDQQNKLRGEPNNPKPLSQTPLELEDRLLLLLPRTSGKSVSEVDDHLTLPSSQTRHLHYTRVASNVRNTRHHGDSSSVYSSNIDLPSMHGISDSDIILHLHVPGPPGDIAKESVDGDDDHVKDVRAFPVRSDCKGHMNEKPISIYRRTQTSATGRDKKFLKYFPRAASPDRVDHHLLNSGKNNDNDVRLIPKFIVRESPDYMFQETLKSDITSDSRNLSNQFQNHPTRTSTRLTTTFSLPGATVSQRRGEVRPSTWRRKRDTESFQPDYDIHNYMYFSDTDNNEEVCEQYDLSYWDMQAEKVTAAEVVEDDAGTLGRRRVHVVETMVTVLVKDINDNSPYFPNTTMYGKVVENSPAGEY</sequence>
<dbReference type="EMBL" id="JAWZYT010001114">
    <property type="protein sequence ID" value="KAK4315376.1"/>
    <property type="molecule type" value="Genomic_DNA"/>
</dbReference>
<feature type="compositionally biased region" description="Basic and acidic residues" evidence="3">
    <location>
        <begin position="77"/>
        <end position="96"/>
    </location>
</feature>
<gene>
    <name evidence="4" type="ORF">Pmani_013295</name>
</gene>
<dbReference type="PROSITE" id="PS00232">
    <property type="entry name" value="CADHERIN_1"/>
    <property type="match status" value="1"/>
</dbReference>
<evidence type="ECO:0000256" key="3">
    <source>
        <dbReference type="SAM" id="MobiDB-lite"/>
    </source>
</evidence>
<feature type="compositionally biased region" description="Basic and acidic residues" evidence="3">
    <location>
        <begin position="326"/>
        <end position="335"/>
    </location>
</feature>
<feature type="compositionally biased region" description="Basic and acidic residues" evidence="3">
    <location>
        <begin position="145"/>
        <end position="169"/>
    </location>
</feature>
<feature type="region of interest" description="Disordered" evidence="3">
    <location>
        <begin position="1"/>
        <end position="207"/>
    </location>
</feature>
<organism evidence="4 5">
    <name type="scientific">Petrolisthes manimaculis</name>
    <dbReference type="NCBI Taxonomy" id="1843537"/>
    <lineage>
        <taxon>Eukaryota</taxon>
        <taxon>Metazoa</taxon>
        <taxon>Ecdysozoa</taxon>
        <taxon>Arthropoda</taxon>
        <taxon>Crustacea</taxon>
        <taxon>Multicrustacea</taxon>
        <taxon>Malacostraca</taxon>
        <taxon>Eumalacostraca</taxon>
        <taxon>Eucarida</taxon>
        <taxon>Decapoda</taxon>
        <taxon>Pleocyemata</taxon>
        <taxon>Anomura</taxon>
        <taxon>Galatheoidea</taxon>
        <taxon>Porcellanidae</taxon>
        <taxon>Petrolisthes</taxon>
    </lineage>
</organism>
<evidence type="ECO:0000313" key="5">
    <source>
        <dbReference type="Proteomes" id="UP001292094"/>
    </source>
</evidence>
<feature type="compositionally biased region" description="Basic residues" evidence="3">
    <location>
        <begin position="48"/>
        <end position="61"/>
    </location>
</feature>
<feature type="region of interest" description="Disordered" evidence="3">
    <location>
        <begin position="315"/>
        <end position="349"/>
    </location>
</feature>
<feature type="compositionally biased region" description="Basic and acidic residues" evidence="3">
    <location>
        <begin position="177"/>
        <end position="207"/>
    </location>
</feature>
<evidence type="ECO:0000256" key="2">
    <source>
        <dbReference type="ARBA" id="ARBA00023136"/>
    </source>
</evidence>
<proteinExistence type="predicted"/>